<comment type="similarity">
    <text evidence="1 6">Belongs to the acylphosphatase family.</text>
</comment>
<keyword evidence="9" id="KW-1185">Reference proteome</keyword>
<dbReference type="InterPro" id="IPR020456">
    <property type="entry name" value="Acylphosphatase"/>
</dbReference>
<dbReference type="InterPro" id="IPR036046">
    <property type="entry name" value="Acylphosphatase-like_dom_sf"/>
</dbReference>
<evidence type="ECO:0000256" key="5">
    <source>
        <dbReference type="PROSITE-ProRule" id="PRU00520"/>
    </source>
</evidence>
<reference evidence="9" key="1">
    <citation type="journal article" date="2019" name="Int. J. Syst. Evol. Microbiol.">
        <title>The Global Catalogue of Microorganisms (GCM) 10K type strain sequencing project: providing services to taxonomists for standard genome sequencing and annotation.</title>
        <authorList>
            <consortium name="The Broad Institute Genomics Platform"/>
            <consortium name="The Broad Institute Genome Sequencing Center for Infectious Disease"/>
            <person name="Wu L."/>
            <person name="Ma J."/>
        </authorList>
    </citation>
    <scope>NUCLEOTIDE SEQUENCE [LARGE SCALE GENOMIC DNA]</scope>
    <source>
        <strain evidence="9">CGMCC 1.12404</strain>
    </source>
</reference>
<evidence type="ECO:0000259" key="7">
    <source>
        <dbReference type="PROSITE" id="PS51160"/>
    </source>
</evidence>
<evidence type="ECO:0000256" key="1">
    <source>
        <dbReference type="ARBA" id="ARBA00005614"/>
    </source>
</evidence>
<comment type="caution">
    <text evidence="8">The sequence shown here is derived from an EMBL/GenBank/DDBJ whole genome shotgun (WGS) entry which is preliminary data.</text>
</comment>
<gene>
    <name evidence="8" type="ORF">GCM10007416_34760</name>
</gene>
<dbReference type="PANTHER" id="PTHR47268:SF4">
    <property type="entry name" value="ACYLPHOSPHATASE"/>
    <property type="match status" value="1"/>
</dbReference>
<dbReference type="EMBL" id="BMEX01000033">
    <property type="protein sequence ID" value="GGA58614.1"/>
    <property type="molecule type" value="Genomic_DNA"/>
</dbReference>
<dbReference type="RefSeq" id="WP_188433747.1">
    <property type="nucleotide sequence ID" value="NZ_BMEX01000033.1"/>
</dbReference>
<accession>A0ABQ1H4L4</accession>
<dbReference type="EC" id="3.6.1.7" evidence="2 5"/>
<dbReference type="InterPro" id="IPR001792">
    <property type="entry name" value="Acylphosphatase-like_dom"/>
</dbReference>
<dbReference type="Gene3D" id="3.30.70.100">
    <property type="match status" value="1"/>
</dbReference>
<name>A0ABQ1H4L4_9BACL</name>
<evidence type="ECO:0000256" key="4">
    <source>
        <dbReference type="ARBA" id="ARBA00047645"/>
    </source>
</evidence>
<dbReference type="PROSITE" id="PS51160">
    <property type="entry name" value="ACYLPHOSPHATASE_3"/>
    <property type="match status" value="1"/>
</dbReference>
<evidence type="ECO:0000313" key="8">
    <source>
        <dbReference type="EMBL" id="GGA58614.1"/>
    </source>
</evidence>
<evidence type="ECO:0000313" key="9">
    <source>
        <dbReference type="Proteomes" id="UP000617979"/>
    </source>
</evidence>
<comment type="catalytic activity">
    <reaction evidence="4 5">
        <text>an acyl phosphate + H2O = a carboxylate + phosphate + H(+)</text>
        <dbReference type="Rhea" id="RHEA:14965"/>
        <dbReference type="ChEBI" id="CHEBI:15377"/>
        <dbReference type="ChEBI" id="CHEBI:15378"/>
        <dbReference type="ChEBI" id="CHEBI:29067"/>
        <dbReference type="ChEBI" id="CHEBI:43474"/>
        <dbReference type="ChEBI" id="CHEBI:59918"/>
        <dbReference type="EC" id="3.6.1.7"/>
    </reaction>
</comment>
<dbReference type="InterPro" id="IPR017968">
    <property type="entry name" value="Acylphosphatase_CS"/>
</dbReference>
<dbReference type="SUPFAM" id="SSF54975">
    <property type="entry name" value="Acylphosphatase/BLUF domain-like"/>
    <property type="match status" value="1"/>
</dbReference>
<evidence type="ECO:0000256" key="2">
    <source>
        <dbReference type="ARBA" id="ARBA00012150"/>
    </source>
</evidence>
<keyword evidence="5" id="KW-0378">Hydrolase</keyword>
<organism evidence="8 9">
    <name type="scientific">Kroppenstedtia guangzhouensis</name>
    <dbReference type="NCBI Taxonomy" id="1274356"/>
    <lineage>
        <taxon>Bacteria</taxon>
        <taxon>Bacillati</taxon>
        <taxon>Bacillota</taxon>
        <taxon>Bacilli</taxon>
        <taxon>Bacillales</taxon>
        <taxon>Thermoactinomycetaceae</taxon>
        <taxon>Kroppenstedtia</taxon>
    </lineage>
</organism>
<protein>
    <recommendedName>
        <fullName evidence="3 5">acylphosphatase</fullName>
        <ecNumber evidence="2 5">3.6.1.7</ecNumber>
    </recommendedName>
</protein>
<proteinExistence type="inferred from homology"/>
<dbReference type="PRINTS" id="PR00112">
    <property type="entry name" value="ACYLPHPHTASE"/>
</dbReference>
<dbReference type="Pfam" id="PF00708">
    <property type="entry name" value="Acylphosphatase"/>
    <property type="match status" value="1"/>
</dbReference>
<feature type="active site" evidence="5">
    <location>
        <position position="36"/>
    </location>
</feature>
<dbReference type="PROSITE" id="PS00150">
    <property type="entry name" value="ACYLPHOSPHATASE_1"/>
    <property type="match status" value="1"/>
</dbReference>
<evidence type="ECO:0000256" key="3">
    <source>
        <dbReference type="ARBA" id="ARBA00015991"/>
    </source>
</evidence>
<feature type="domain" description="Acylphosphatase-like" evidence="7">
    <location>
        <begin position="3"/>
        <end position="89"/>
    </location>
</feature>
<feature type="active site" evidence="5">
    <location>
        <position position="18"/>
    </location>
</feature>
<evidence type="ECO:0000256" key="6">
    <source>
        <dbReference type="RuleBase" id="RU004168"/>
    </source>
</evidence>
<sequence>MKRIHLIVHGRVQGVGFRYYTLATARRLGILGWVKNRSDTTVEIDAQGDAKMLDRFLKAVRKGSPASRVDRIRTEQKNPTHFHSFEIRI</sequence>
<dbReference type="Proteomes" id="UP000617979">
    <property type="component" value="Unassembled WGS sequence"/>
</dbReference>
<dbReference type="PANTHER" id="PTHR47268">
    <property type="entry name" value="ACYLPHOSPHATASE"/>
    <property type="match status" value="1"/>
</dbReference>